<proteinExistence type="predicted"/>
<evidence type="ECO:0000313" key="2">
    <source>
        <dbReference type="Proteomes" id="UP000199459"/>
    </source>
</evidence>
<dbReference type="InterPro" id="IPR053159">
    <property type="entry name" value="Hybrid_Histidine_Kinase"/>
</dbReference>
<dbReference type="InterPro" id="IPR027417">
    <property type="entry name" value="P-loop_NTPase"/>
</dbReference>
<dbReference type="PANTHER" id="PTHR43642:SF1">
    <property type="entry name" value="HYBRID SIGNAL TRANSDUCTION HISTIDINE KINASE G"/>
    <property type="match status" value="1"/>
</dbReference>
<evidence type="ECO:0000313" key="1">
    <source>
        <dbReference type="EMBL" id="SEN50549.1"/>
    </source>
</evidence>
<evidence type="ECO:0008006" key="3">
    <source>
        <dbReference type="Google" id="ProtNLM"/>
    </source>
</evidence>
<protein>
    <recommendedName>
        <fullName evidence="3">AAA ATPase domain-containing protein</fullName>
    </recommendedName>
</protein>
<sequence>MEPDLIQRWNQVFIGREEELQWLQDKWNLAKKGRPQLCVLRGESGFGKTKIIQKFYSWLSSSKGEDPKHYWPDTLLREQNNLRINPCPEEFGQTTKIPWLWWGIRWTNPELTNRDEANSCALLANLDHLKPHEIALIEHEKRQRRFTQIIGESSPEITEQVLNTATGGLVAAFKSLFKLGKIAHEEYQDNTRQNLTIAEKQQQIIDERLDTIMDFLSHVLSVNDQSAELPLVLILDDTQWIDSQSARFIERLLNNAVRYHWPLLVIATHWEQEWNLAQDRQDVRHTLPWFYNRVRANNPNTTSIRNIDRLSGLREIITRALPGLTGYQIEFLLHRADGNPGLLHEIILELLDDPWYFLNQDITQALNPTTVEAMTQKSFQLHDIQKRRFRRLDNQLQTLLSYASHQGMRFLKDLLLEIAVQLDQSFDNSDSDHLLSTAINPYAILADLSTVTYEFRHRVFYDLAQERFERLPHIKQSLSEQLIQTGKHWIHHGRTQLLPADELLSFYQLMLQQKESLQNQPDFHLQLLAYLLQSCFQSGYYHYTTDYLYQFKQQLPPDRIIDFSVIDIWTQFDIINLFKEHGDLETAENLAHAVLQQNSINSEQDEPGEQQLRNESVSQIKNADLMLLRDQIDAAAILFEASLKTCKLILNTYGQSEQRLRDVSISQDRVADVLLKRDDVDQALTLYQDSLKTSELILNTYGQSEQRLRDVFISQNKIADVLLKRDDVDQALTLYQDSLKTSELILNTYGQSEQRLRDVFISQNKIADVLLKRDDVDQALTLYQDSLKTSELILNTYGQSEQRLRDVALSCLRVACCFSERKQWHWLQQALSHNEIRLQTYPQYAHAIMNEHELLLEFAFASIKSVNDASLNAQLSAFQERYAVFKENR</sequence>
<dbReference type="InterPro" id="IPR011990">
    <property type="entry name" value="TPR-like_helical_dom_sf"/>
</dbReference>
<gene>
    <name evidence="1" type="ORF">SAMN05216325_12132</name>
</gene>
<reference evidence="1 2" key="1">
    <citation type="submission" date="2016-10" db="EMBL/GenBank/DDBJ databases">
        <authorList>
            <person name="de Groot N.N."/>
        </authorList>
    </citation>
    <scope>NUCLEOTIDE SEQUENCE [LARGE SCALE GENOMIC DNA]</scope>
    <source>
        <strain evidence="1 2">Nm22</strain>
    </source>
</reference>
<dbReference type="AlphaFoldDB" id="A0A1H8H3F8"/>
<dbReference type="RefSeq" id="WP_090633753.1">
    <property type="nucleotide sequence ID" value="NZ_FOCP01000021.1"/>
</dbReference>
<dbReference type="SUPFAM" id="SSF52540">
    <property type="entry name" value="P-loop containing nucleoside triphosphate hydrolases"/>
    <property type="match status" value="1"/>
</dbReference>
<dbReference type="PANTHER" id="PTHR43642">
    <property type="entry name" value="HYBRID SIGNAL TRANSDUCTION HISTIDINE KINASE G"/>
    <property type="match status" value="1"/>
</dbReference>
<dbReference type="SUPFAM" id="SSF48452">
    <property type="entry name" value="TPR-like"/>
    <property type="match status" value="1"/>
</dbReference>
<dbReference type="Gene3D" id="1.25.40.10">
    <property type="entry name" value="Tetratricopeptide repeat domain"/>
    <property type="match status" value="1"/>
</dbReference>
<dbReference type="Proteomes" id="UP000199459">
    <property type="component" value="Unassembled WGS sequence"/>
</dbReference>
<accession>A0A1H8H3F8</accession>
<name>A0A1H8H3F8_9PROT</name>
<dbReference type="EMBL" id="FOCP01000021">
    <property type="protein sequence ID" value="SEN50549.1"/>
    <property type="molecule type" value="Genomic_DNA"/>
</dbReference>
<dbReference type="OrthoDB" id="9758570at2"/>
<organism evidence="1 2">
    <name type="scientific">Nitrosomonas marina</name>
    <dbReference type="NCBI Taxonomy" id="917"/>
    <lineage>
        <taxon>Bacteria</taxon>
        <taxon>Pseudomonadati</taxon>
        <taxon>Pseudomonadota</taxon>
        <taxon>Betaproteobacteria</taxon>
        <taxon>Nitrosomonadales</taxon>
        <taxon>Nitrosomonadaceae</taxon>
        <taxon>Nitrosomonas</taxon>
    </lineage>
</organism>